<dbReference type="AlphaFoldDB" id="A0A9N9CSL2"/>
<protein>
    <submittedName>
        <fullName evidence="1">15294_t:CDS:1</fullName>
    </submittedName>
</protein>
<evidence type="ECO:0000313" key="2">
    <source>
        <dbReference type="Proteomes" id="UP000789396"/>
    </source>
</evidence>
<accession>A0A9N9CSL2</accession>
<dbReference type="OrthoDB" id="2425836at2759"/>
<dbReference type="Proteomes" id="UP000789396">
    <property type="component" value="Unassembled WGS sequence"/>
</dbReference>
<keyword evidence="2" id="KW-1185">Reference proteome</keyword>
<organism evidence="1 2">
    <name type="scientific">Racocetra fulgida</name>
    <dbReference type="NCBI Taxonomy" id="60492"/>
    <lineage>
        <taxon>Eukaryota</taxon>
        <taxon>Fungi</taxon>
        <taxon>Fungi incertae sedis</taxon>
        <taxon>Mucoromycota</taxon>
        <taxon>Glomeromycotina</taxon>
        <taxon>Glomeromycetes</taxon>
        <taxon>Diversisporales</taxon>
        <taxon>Gigasporaceae</taxon>
        <taxon>Racocetra</taxon>
    </lineage>
</organism>
<gene>
    <name evidence="1" type="ORF">RFULGI_LOCUS7044</name>
</gene>
<evidence type="ECO:0000313" key="1">
    <source>
        <dbReference type="EMBL" id="CAG8612789.1"/>
    </source>
</evidence>
<comment type="caution">
    <text evidence="1">The sequence shown here is derived from an EMBL/GenBank/DDBJ whole genome shotgun (WGS) entry which is preliminary data.</text>
</comment>
<name>A0A9N9CSL2_9GLOM</name>
<dbReference type="EMBL" id="CAJVPZ010009773">
    <property type="protein sequence ID" value="CAG8612789.1"/>
    <property type="molecule type" value="Genomic_DNA"/>
</dbReference>
<sequence>NNSSSSDSESNSESVGRQFTDIWKEIEIGEKISRGVYKGKCIHCNKEFRRAKPIKTRTHIANECPTNLIVKHFNKSYIASNILKTLMEKYKIVAGGLKYYVETRWITFHECIFSIIRLKKCLEEIRDEFAYKIANNKIITILKSRGFFDNIQYLMEILTPIKFAILEVEGKTGLKFGVFPKIAYHAGILWKSLGNTQESFESLITQLREYKMQVHSYGTSNAYAMPYTTNQDTPLSWWTTCEVNPNEMNTQTLESIAKVHRFNISQIKSTTQQIKNNELNINDIYTLVNSMFHNFEEDDDSQDEEVDQHSVLDSTNIITNDLELEIKTIIDFNSQIFEPSNNNKDDLIENENFNNNKGNFEDYDPQTIIQNMGFDKV</sequence>
<proteinExistence type="predicted"/>
<feature type="non-terminal residue" evidence="1">
    <location>
        <position position="377"/>
    </location>
</feature>
<reference evidence="1" key="1">
    <citation type="submission" date="2021-06" db="EMBL/GenBank/DDBJ databases">
        <authorList>
            <person name="Kallberg Y."/>
            <person name="Tangrot J."/>
            <person name="Rosling A."/>
        </authorList>
    </citation>
    <scope>NUCLEOTIDE SEQUENCE</scope>
    <source>
        <strain evidence="1">IN212</strain>
    </source>
</reference>